<gene>
    <name evidence="5" type="primary">fcl</name>
    <name evidence="7" type="ORF">SAMN02745150_00990</name>
</gene>
<dbReference type="GO" id="GO:0070401">
    <property type="term" value="F:NADP+ binding"/>
    <property type="evidence" value="ECO:0007669"/>
    <property type="project" value="UniProtKB-UniRule"/>
</dbReference>
<comment type="function">
    <text evidence="5">Catalyzes the two-step NADP-dependent conversion of GDP-4-dehydro-6-deoxy-D-mannose to GDP-fucose, involving an epimerase and a reductase reaction.</text>
</comment>
<comment type="catalytic activity">
    <reaction evidence="5">
        <text>GDP-beta-L-fucose + NADP(+) = GDP-4-dehydro-alpha-D-rhamnose + NADPH + H(+)</text>
        <dbReference type="Rhea" id="RHEA:18885"/>
        <dbReference type="ChEBI" id="CHEBI:15378"/>
        <dbReference type="ChEBI" id="CHEBI:57273"/>
        <dbReference type="ChEBI" id="CHEBI:57783"/>
        <dbReference type="ChEBI" id="CHEBI:57964"/>
        <dbReference type="ChEBI" id="CHEBI:58349"/>
        <dbReference type="EC" id="1.1.1.271"/>
    </reaction>
</comment>
<keyword evidence="4 5" id="KW-0413">Isomerase</keyword>
<dbReference type="OrthoDB" id="9811425at2"/>
<dbReference type="UniPathway" id="UPA00128">
    <property type="reaction ID" value="UER00191"/>
</dbReference>
<evidence type="ECO:0000313" key="8">
    <source>
        <dbReference type="Proteomes" id="UP000240042"/>
    </source>
</evidence>
<keyword evidence="5" id="KW-0511">Multifunctional enzyme</keyword>
<dbReference type="Proteomes" id="UP000240042">
    <property type="component" value="Unassembled WGS sequence"/>
</dbReference>
<dbReference type="PANTHER" id="PTHR43238">
    <property type="entry name" value="GDP-L-FUCOSE SYNTHASE"/>
    <property type="match status" value="1"/>
</dbReference>
<dbReference type="EC" id="1.1.1.271" evidence="5"/>
<dbReference type="HAMAP" id="MF_00956">
    <property type="entry name" value="GDP_fucose_synth"/>
    <property type="match status" value="1"/>
</dbReference>
<feature type="active site" description="Proton donor/acceptor" evidence="5">
    <location>
        <position position="137"/>
    </location>
</feature>
<organism evidence="7 8">
    <name type="scientific">Brevinema andersonii</name>
    <dbReference type="NCBI Taxonomy" id="34097"/>
    <lineage>
        <taxon>Bacteria</taxon>
        <taxon>Pseudomonadati</taxon>
        <taxon>Spirochaetota</taxon>
        <taxon>Spirochaetia</taxon>
        <taxon>Brevinematales</taxon>
        <taxon>Brevinemataceae</taxon>
        <taxon>Brevinema</taxon>
    </lineage>
</organism>
<dbReference type="SUPFAM" id="SSF51735">
    <property type="entry name" value="NAD(P)-binding Rossmann-fold domains"/>
    <property type="match status" value="1"/>
</dbReference>
<dbReference type="InterPro" id="IPR001509">
    <property type="entry name" value="Epimerase_deHydtase"/>
</dbReference>
<dbReference type="CDD" id="cd05239">
    <property type="entry name" value="GDP_FS_SDR_e"/>
    <property type="match status" value="1"/>
</dbReference>
<feature type="binding site" evidence="5">
    <location>
        <position position="180"/>
    </location>
    <ligand>
        <name>NADP(+)</name>
        <dbReference type="ChEBI" id="CHEBI:58349"/>
    </ligand>
</feature>
<dbReference type="PANTHER" id="PTHR43238:SF1">
    <property type="entry name" value="GDP-L-FUCOSE SYNTHASE"/>
    <property type="match status" value="1"/>
</dbReference>
<dbReference type="EMBL" id="FOKY01000008">
    <property type="protein sequence ID" value="SFB83097.1"/>
    <property type="molecule type" value="Genomic_DNA"/>
</dbReference>
<protein>
    <recommendedName>
        <fullName evidence="5">GDP-L-fucose synthase</fullName>
        <ecNumber evidence="5">1.1.1.271</ecNumber>
    </recommendedName>
    <alternativeName>
        <fullName evidence="5">GDP-4-keto-6-deoxy-D-mannose-3,5-epimerase-4-reductase</fullName>
    </alternativeName>
</protein>
<dbReference type="RefSeq" id="WP_092319231.1">
    <property type="nucleotide sequence ID" value="NZ_FOKY01000008.1"/>
</dbReference>
<dbReference type="STRING" id="34097.SAMN02745150_00990"/>
<feature type="binding site" evidence="5">
    <location>
        <position position="270"/>
    </location>
    <ligand>
        <name>substrate</name>
    </ligand>
</feature>
<keyword evidence="8" id="KW-1185">Reference proteome</keyword>
<sequence length="319" mass="35632">MHKNARIYIAGHRGLAGSAIIRKLTELGYTNLLFRTSSELNLIDQQATEAFFLEHNPEYVFMCAGMVGGIAANIAKPVEFLYNNSLMTMNVISSAHKAQVKKLVYLGSSCIYPKECPQPIKEEYLLTGLLEPTNEGYALSKILGIKLCSYYRREYGCNFISAMPSNLYGPNDNYDLKSSHVIGALIRRFHEAKINQISEVIVWGSGKARREFTYSDDYADGVIFAMNHYSDEMHINIGTNEDISISDLAVLIADIVGYTGKIIFDTSKPDGMLRKLMDSSRIYSLGWKASTSLKVGLKKSYADFLERLSNNTLGTAHKI</sequence>
<proteinExistence type="inferred from homology"/>
<evidence type="ECO:0000256" key="4">
    <source>
        <dbReference type="ARBA" id="ARBA00023235"/>
    </source>
</evidence>
<feature type="binding site" evidence="5">
    <location>
        <begin position="11"/>
        <end position="17"/>
    </location>
    <ligand>
        <name>NADP(+)</name>
        <dbReference type="ChEBI" id="CHEBI:58349"/>
    </ligand>
</feature>
<dbReference type="InterPro" id="IPR036291">
    <property type="entry name" value="NAD(P)-bd_dom_sf"/>
</dbReference>
<feature type="site" description="Important for catalytic activity" evidence="5">
    <location>
        <position position="108"/>
    </location>
</feature>
<comment type="similarity">
    <text evidence="1 5">Belongs to the NAD(P)-dependent epimerase/dehydratase family. Fucose synthase subfamily.</text>
</comment>
<comment type="pathway">
    <text evidence="5">Nucleotide-sugar biosynthesis; GDP-L-fucose biosynthesis via de novo pathway; GDP-L-fucose from GDP-alpha-D-mannose: step 2/2.</text>
</comment>
<feature type="binding site" evidence="5">
    <location>
        <begin position="106"/>
        <end position="109"/>
    </location>
    <ligand>
        <name>NADP(+)</name>
        <dbReference type="ChEBI" id="CHEBI:58349"/>
    </ligand>
</feature>
<feature type="site" description="Important for catalytic activity" evidence="5">
    <location>
        <position position="110"/>
    </location>
</feature>
<feature type="binding site" evidence="5">
    <location>
        <position position="141"/>
    </location>
    <ligand>
        <name>NADP(+)</name>
        <dbReference type="ChEBI" id="CHEBI:58349"/>
    </ligand>
</feature>
<dbReference type="GO" id="GO:0016853">
    <property type="term" value="F:isomerase activity"/>
    <property type="evidence" value="ECO:0007669"/>
    <property type="project" value="UniProtKB-KW"/>
</dbReference>
<dbReference type="Gene3D" id="3.90.25.10">
    <property type="entry name" value="UDP-galactose 4-epimerase, domain 1"/>
    <property type="match status" value="1"/>
</dbReference>
<dbReference type="Pfam" id="PF01370">
    <property type="entry name" value="Epimerase"/>
    <property type="match status" value="1"/>
</dbReference>
<name>A0A1I1E7Q2_BREAD</name>
<dbReference type="AlphaFoldDB" id="A0A1I1E7Q2"/>
<keyword evidence="2 5" id="KW-0521">NADP</keyword>
<evidence type="ECO:0000259" key="6">
    <source>
        <dbReference type="Pfam" id="PF01370"/>
    </source>
</evidence>
<dbReference type="GO" id="GO:0042351">
    <property type="term" value="P:'de novo' GDP-L-fucose biosynthetic process"/>
    <property type="evidence" value="ECO:0007669"/>
    <property type="project" value="UniProtKB-UniRule"/>
</dbReference>
<dbReference type="InterPro" id="IPR028614">
    <property type="entry name" value="GDP_fucose/colitose_synth"/>
</dbReference>
<feature type="binding site" evidence="5">
    <location>
        <position position="203"/>
    </location>
    <ligand>
        <name>substrate</name>
    </ligand>
</feature>
<keyword evidence="3 5" id="KW-0560">Oxidoreductase</keyword>
<evidence type="ECO:0000256" key="1">
    <source>
        <dbReference type="ARBA" id="ARBA00005959"/>
    </source>
</evidence>
<feature type="binding site" evidence="5">
    <location>
        <position position="210"/>
    </location>
    <ligand>
        <name>substrate</name>
    </ligand>
</feature>
<accession>A0A1I1E7Q2</accession>
<feature type="binding site" evidence="5">
    <location>
        <begin position="164"/>
        <end position="167"/>
    </location>
    <ligand>
        <name>NADP(+)</name>
        <dbReference type="ChEBI" id="CHEBI:58349"/>
    </ligand>
</feature>
<feature type="binding site" evidence="5">
    <location>
        <position position="188"/>
    </location>
    <ligand>
        <name>substrate</name>
    </ligand>
</feature>
<dbReference type="GO" id="GO:0050577">
    <property type="term" value="F:GDP-L-fucose synthase activity"/>
    <property type="evidence" value="ECO:0007669"/>
    <property type="project" value="UniProtKB-UniRule"/>
</dbReference>
<reference evidence="8" key="1">
    <citation type="submission" date="2016-10" db="EMBL/GenBank/DDBJ databases">
        <authorList>
            <person name="Varghese N."/>
            <person name="Submissions S."/>
        </authorList>
    </citation>
    <scope>NUCLEOTIDE SEQUENCE [LARGE SCALE GENOMIC DNA]</scope>
    <source>
        <strain evidence="8">ATCC 43811</strain>
    </source>
</reference>
<feature type="domain" description="NAD-dependent epimerase/dehydratase" evidence="6">
    <location>
        <begin position="7"/>
        <end position="238"/>
    </location>
</feature>
<dbReference type="Gene3D" id="3.40.50.720">
    <property type="entry name" value="NAD(P)-binding Rossmann-like Domain"/>
    <property type="match status" value="1"/>
</dbReference>
<evidence type="ECO:0000256" key="2">
    <source>
        <dbReference type="ARBA" id="ARBA00022857"/>
    </source>
</evidence>
<evidence type="ECO:0000256" key="3">
    <source>
        <dbReference type="ARBA" id="ARBA00023002"/>
    </source>
</evidence>
<evidence type="ECO:0000256" key="5">
    <source>
        <dbReference type="HAMAP-Rule" id="MF_00956"/>
    </source>
</evidence>
<evidence type="ECO:0000313" key="7">
    <source>
        <dbReference type="EMBL" id="SFB83097.1"/>
    </source>
</evidence>